<dbReference type="OrthoDB" id="6510671at2759"/>
<dbReference type="AlphaFoldDB" id="A0A7R9Q9B1"/>
<dbReference type="EMBL" id="OC872215">
    <property type="protein sequence ID" value="CAD7635770.1"/>
    <property type="molecule type" value="Genomic_DNA"/>
</dbReference>
<organism evidence="1">
    <name type="scientific">Medioppia subpectinata</name>
    <dbReference type="NCBI Taxonomy" id="1979941"/>
    <lineage>
        <taxon>Eukaryota</taxon>
        <taxon>Metazoa</taxon>
        <taxon>Ecdysozoa</taxon>
        <taxon>Arthropoda</taxon>
        <taxon>Chelicerata</taxon>
        <taxon>Arachnida</taxon>
        <taxon>Acari</taxon>
        <taxon>Acariformes</taxon>
        <taxon>Sarcoptiformes</taxon>
        <taxon>Oribatida</taxon>
        <taxon>Brachypylina</taxon>
        <taxon>Oppioidea</taxon>
        <taxon>Oppiidae</taxon>
        <taxon>Medioppia</taxon>
    </lineage>
</organism>
<feature type="non-terminal residue" evidence="1">
    <location>
        <position position="237"/>
    </location>
</feature>
<protein>
    <submittedName>
        <fullName evidence="1">Uncharacterized protein</fullName>
    </submittedName>
</protein>
<dbReference type="Proteomes" id="UP000759131">
    <property type="component" value="Unassembled WGS sequence"/>
</dbReference>
<gene>
    <name evidence="1" type="ORF">OSB1V03_LOCUS16161</name>
</gene>
<proteinExistence type="predicted"/>
<name>A0A7R9Q9B1_9ACAR</name>
<evidence type="ECO:0000313" key="2">
    <source>
        <dbReference type="Proteomes" id="UP000759131"/>
    </source>
</evidence>
<dbReference type="EMBL" id="CAJPIZ010017640">
    <property type="protein sequence ID" value="CAG2116200.1"/>
    <property type="molecule type" value="Genomic_DNA"/>
</dbReference>
<evidence type="ECO:0000313" key="1">
    <source>
        <dbReference type="EMBL" id="CAD7635770.1"/>
    </source>
</evidence>
<accession>A0A7R9Q9B1</accession>
<keyword evidence="2" id="KW-1185">Reference proteome</keyword>
<reference evidence="1" key="1">
    <citation type="submission" date="2020-11" db="EMBL/GenBank/DDBJ databases">
        <authorList>
            <person name="Tran Van P."/>
        </authorList>
    </citation>
    <scope>NUCLEOTIDE SEQUENCE</scope>
</reference>
<sequence>MVVRHIYRRKGGASLSDYCNIPGSVYDKTAPCETPSDVIYVIDAHDLQSVQRSADIVAATNSYLTQIRAGAGAITIFINSLGGNDVNNQVWLPQGTWPLVPVVFNSTNTGCSQCRINDFNQTQKSVVKNTGAFFRALNTTLFNYEWWTPRTNDSAIPAKSAVIIDFGSMTAAPDSGTDRDDYNYFKDQLRYRHRDVRFLPVANDQKLFEDIVPEGYQTDAPGGDVSQIGRSLAQKIC</sequence>